<gene>
    <name evidence="1" type="ORF">HUK38_05370</name>
</gene>
<dbReference type="Gene3D" id="2.30.30.830">
    <property type="match status" value="1"/>
</dbReference>
<organism evidence="1 2">
    <name type="scientific">Thiospirillum jenense</name>
    <dbReference type="NCBI Taxonomy" id="1653858"/>
    <lineage>
        <taxon>Bacteria</taxon>
        <taxon>Pseudomonadati</taxon>
        <taxon>Pseudomonadota</taxon>
        <taxon>Gammaproteobacteria</taxon>
        <taxon>Chromatiales</taxon>
        <taxon>Chromatiaceae</taxon>
        <taxon>Thiospirillum</taxon>
    </lineage>
</organism>
<name>A0A839H889_9GAMM</name>
<keyword evidence="2" id="KW-1185">Reference proteome</keyword>
<evidence type="ECO:0000313" key="2">
    <source>
        <dbReference type="Proteomes" id="UP000548632"/>
    </source>
</evidence>
<evidence type="ECO:0000313" key="1">
    <source>
        <dbReference type="EMBL" id="MBB1125663.1"/>
    </source>
</evidence>
<dbReference type="InterPro" id="IPR007446">
    <property type="entry name" value="PilP"/>
</dbReference>
<dbReference type="EMBL" id="JABVCQ010000008">
    <property type="protein sequence ID" value="MBB1125663.1"/>
    <property type="molecule type" value="Genomic_DNA"/>
</dbReference>
<accession>A0A839H889</accession>
<sequence length="181" mass="20704">MKLSRLFQLWLFVYLFVSLTGCGDARLGELRAYIAAVKQRPPQPLEPVPAIKQIDNFIYEDVGRRDPFMMDEQSAEALEPRSADLSSLAPDPLRRKEPLEQYALDSLRMVGTLEQDTVRWGLVVSPDNILHRVRVGNYLGQNYGRITRIQEQAIDLTEVIKETEGMAGEWRERQASIALMK</sequence>
<dbReference type="RefSeq" id="WP_182583272.1">
    <property type="nucleotide sequence ID" value="NZ_JABVCQ010000008.1"/>
</dbReference>
<comment type="caution">
    <text evidence="1">The sequence shown here is derived from an EMBL/GenBank/DDBJ whole genome shotgun (WGS) entry which is preliminary data.</text>
</comment>
<dbReference type="Proteomes" id="UP000548632">
    <property type="component" value="Unassembled WGS sequence"/>
</dbReference>
<reference evidence="1 2" key="1">
    <citation type="journal article" date="2020" name="Arch. Microbiol.">
        <title>The genome sequence of the giant phototrophic gammaproteobacterium Thiospirillum jenense gives insight into its physiological properties and phylogenetic relationships.</title>
        <authorList>
            <person name="Imhoff J.F."/>
            <person name="Meyer T.E."/>
            <person name="Kyndt J.A."/>
        </authorList>
    </citation>
    <scope>NUCLEOTIDE SEQUENCE [LARGE SCALE GENOMIC DNA]</scope>
    <source>
        <strain evidence="1 2">DSM 216</strain>
    </source>
</reference>
<protein>
    <submittedName>
        <fullName evidence="1">Pilus assembly protein PilP</fullName>
    </submittedName>
</protein>
<dbReference type="AlphaFoldDB" id="A0A839H889"/>
<dbReference type="Pfam" id="PF04351">
    <property type="entry name" value="PilP"/>
    <property type="match status" value="1"/>
</dbReference>
<dbReference type="PROSITE" id="PS51257">
    <property type="entry name" value="PROKAR_LIPOPROTEIN"/>
    <property type="match status" value="1"/>
</dbReference>
<proteinExistence type="predicted"/>
<dbReference type="PIRSF" id="PIRSF016481">
    <property type="entry name" value="Pilus_assembly_PilP"/>
    <property type="match status" value="1"/>
</dbReference>